<dbReference type="EMBL" id="JACHEU010000001">
    <property type="protein sequence ID" value="MBB6012923.1"/>
    <property type="molecule type" value="Genomic_DNA"/>
</dbReference>
<evidence type="ECO:0000256" key="1">
    <source>
        <dbReference type="ARBA" id="ARBA00022729"/>
    </source>
</evidence>
<accession>A0A7W9S4L6</accession>
<dbReference type="GO" id="GO:0005886">
    <property type="term" value="C:plasma membrane"/>
    <property type="evidence" value="ECO:0007669"/>
    <property type="project" value="InterPro"/>
</dbReference>
<feature type="signal peptide" evidence="2">
    <location>
        <begin position="1"/>
        <end position="23"/>
    </location>
</feature>
<proteinExistence type="predicted"/>
<organism evidence="4 5">
    <name type="scientific">Aquamicrobium lusatiense</name>
    <dbReference type="NCBI Taxonomy" id="89772"/>
    <lineage>
        <taxon>Bacteria</taxon>
        <taxon>Pseudomonadati</taxon>
        <taxon>Pseudomonadota</taxon>
        <taxon>Alphaproteobacteria</taxon>
        <taxon>Hyphomicrobiales</taxon>
        <taxon>Phyllobacteriaceae</taxon>
        <taxon>Aquamicrobium</taxon>
    </lineage>
</organism>
<evidence type="ECO:0000313" key="4">
    <source>
        <dbReference type="EMBL" id="MBB6012923.1"/>
    </source>
</evidence>
<dbReference type="InterPro" id="IPR052910">
    <property type="entry name" value="ABC-Purine-Binding"/>
</dbReference>
<evidence type="ECO:0000256" key="2">
    <source>
        <dbReference type="SAM" id="SignalP"/>
    </source>
</evidence>
<dbReference type="PANTHER" id="PTHR43208:SF1">
    <property type="entry name" value="ABC TRANSPORTER SUBSTRATE-BINDING PROTEIN"/>
    <property type="match status" value="1"/>
</dbReference>
<keyword evidence="1 2" id="KW-0732">Signal</keyword>
<protein>
    <submittedName>
        <fullName evidence="4">Simple sugar transport system substrate-binding protein</fullName>
    </submittedName>
</protein>
<dbReference type="RefSeq" id="WP_183830029.1">
    <property type="nucleotide sequence ID" value="NZ_JACHEU010000001.1"/>
</dbReference>
<dbReference type="Proteomes" id="UP000533306">
    <property type="component" value="Unassembled WGS sequence"/>
</dbReference>
<dbReference type="Pfam" id="PF02608">
    <property type="entry name" value="Bmp"/>
    <property type="match status" value="1"/>
</dbReference>
<keyword evidence="5" id="KW-1185">Reference proteome</keyword>
<keyword evidence="4" id="KW-0762">Sugar transport</keyword>
<dbReference type="InterPro" id="IPR003760">
    <property type="entry name" value="PnrA-like"/>
</dbReference>
<dbReference type="AlphaFoldDB" id="A0A7W9S4L6"/>
<reference evidence="4 5" key="1">
    <citation type="submission" date="2020-08" db="EMBL/GenBank/DDBJ databases">
        <title>Genomic Encyclopedia of Type Strains, Phase IV (KMG-IV): sequencing the most valuable type-strain genomes for metagenomic binning, comparative biology and taxonomic classification.</title>
        <authorList>
            <person name="Goeker M."/>
        </authorList>
    </citation>
    <scope>NUCLEOTIDE SEQUENCE [LARGE SCALE GENOMIC DNA]</scope>
    <source>
        <strain evidence="4 5">DSM 11099</strain>
    </source>
</reference>
<evidence type="ECO:0000259" key="3">
    <source>
        <dbReference type="Pfam" id="PF02608"/>
    </source>
</evidence>
<dbReference type="CDD" id="cd19963">
    <property type="entry name" value="PBP1_BMP-like"/>
    <property type="match status" value="1"/>
</dbReference>
<keyword evidence="4" id="KW-0813">Transport</keyword>
<gene>
    <name evidence="4" type="ORF">HNR59_002268</name>
</gene>
<dbReference type="PANTHER" id="PTHR43208">
    <property type="entry name" value="ABC TRANSPORTER SUBSTRATE-BINDING PROTEIN"/>
    <property type="match status" value="1"/>
</dbReference>
<feature type="domain" description="ABC transporter substrate-binding protein PnrA-like" evidence="3">
    <location>
        <begin position="28"/>
        <end position="308"/>
    </location>
</feature>
<evidence type="ECO:0000313" key="5">
    <source>
        <dbReference type="Proteomes" id="UP000533306"/>
    </source>
</evidence>
<dbReference type="Gene3D" id="3.40.50.2300">
    <property type="match status" value="2"/>
</dbReference>
<name>A0A7W9S4L6_9HYPH</name>
<comment type="caution">
    <text evidence="4">The sequence shown here is derived from an EMBL/GenBank/DDBJ whole genome shotgun (WGS) entry which is preliminary data.</text>
</comment>
<sequence length="355" mass="39008">MKKTMTALMAAVAALAFSAPAQAQDKLKACWIYTGSIGDFGFAFQHDQGRQMVENELGDQVETAFLENVSEGPDAARSFERMARDGCKIIFGTSFGFMDAELEVANKFPDVKFEHATGFKTSDNMGVYNIRFYEGRYVSGQIAAKQSKTGVAGYIVSFPIPEVVMGINAFMLGAQSVNPDFKLKVVWINSWFDPGKEADAAKALFDQGADIIAQHTNSTAPLQIAEERGMHGFGQAADMSKFAPKAQLTAAVNNWGPYYVNRVKAVIDGSWKAESRWEGFKDDILYMAPYTNVPDEVAEAAKATVQKITDGWNPYTGPITRQDGTEWLKDGEVADDQTLLGMNFYVKGIDDKLPQ</sequence>
<feature type="chain" id="PRO_5031246678" evidence="2">
    <location>
        <begin position="24"/>
        <end position="355"/>
    </location>
</feature>